<comment type="caution">
    <text evidence="1">The sequence shown here is derived from an EMBL/GenBank/DDBJ whole genome shotgun (WGS) entry which is preliminary data.</text>
</comment>
<dbReference type="EMBL" id="BARW01005731">
    <property type="protein sequence ID" value="GAI82657.1"/>
    <property type="molecule type" value="Genomic_DNA"/>
</dbReference>
<dbReference type="AlphaFoldDB" id="X1RPJ2"/>
<protein>
    <submittedName>
        <fullName evidence="1">Uncharacterized protein</fullName>
    </submittedName>
</protein>
<proteinExistence type="predicted"/>
<reference evidence="1" key="1">
    <citation type="journal article" date="2014" name="Front. Microbiol.">
        <title>High frequency of phylogenetically diverse reductive dehalogenase-homologous genes in deep subseafloor sedimentary metagenomes.</title>
        <authorList>
            <person name="Kawai M."/>
            <person name="Futagami T."/>
            <person name="Toyoda A."/>
            <person name="Takaki Y."/>
            <person name="Nishi S."/>
            <person name="Hori S."/>
            <person name="Arai W."/>
            <person name="Tsubouchi T."/>
            <person name="Morono Y."/>
            <person name="Uchiyama I."/>
            <person name="Ito T."/>
            <person name="Fujiyama A."/>
            <person name="Inagaki F."/>
            <person name="Takami H."/>
        </authorList>
    </citation>
    <scope>NUCLEOTIDE SEQUENCE</scope>
    <source>
        <strain evidence="1">Expedition CK06-06</strain>
    </source>
</reference>
<evidence type="ECO:0000313" key="1">
    <source>
        <dbReference type="EMBL" id="GAI82657.1"/>
    </source>
</evidence>
<organism evidence="1">
    <name type="scientific">marine sediment metagenome</name>
    <dbReference type="NCBI Taxonomy" id="412755"/>
    <lineage>
        <taxon>unclassified sequences</taxon>
        <taxon>metagenomes</taxon>
        <taxon>ecological metagenomes</taxon>
    </lineage>
</organism>
<name>X1RPJ2_9ZZZZ</name>
<gene>
    <name evidence="1" type="ORF">S12H4_12230</name>
</gene>
<sequence>MPENEIVIYRRGKEVTKAPKRLPPELLQIIMLDDLQVALTKLNKHWEKTEFQGGLIDERNLEVTDRVQSMTFIYSCTTAQIVRTPAGSNGAGGNGGAVILTPT</sequence>
<accession>X1RPJ2</accession>